<evidence type="ECO:0000256" key="3">
    <source>
        <dbReference type="ARBA" id="ARBA00023139"/>
    </source>
</evidence>
<protein>
    <recommendedName>
        <fullName evidence="6">LPS-assembly lipoprotein LptE</fullName>
    </recommendedName>
</protein>
<keyword evidence="2 6" id="KW-0472">Membrane</keyword>
<keyword evidence="1 6" id="KW-0732">Signal</keyword>
<comment type="function">
    <text evidence="6">Together with LptD, is involved in the assembly of lipopolysaccharide (LPS) at the surface of the outer membrane. Required for the proper assembly of LptD. Binds LPS and may serve as the LPS recognition site at the outer membrane.</text>
</comment>
<comment type="subunit">
    <text evidence="6">Component of the lipopolysaccharide transport and assembly complex. Interacts with LptD.</text>
</comment>
<dbReference type="PROSITE" id="PS51257">
    <property type="entry name" value="PROKAR_LIPOPROTEIN"/>
    <property type="match status" value="1"/>
</dbReference>
<comment type="similarity">
    <text evidence="6">Belongs to the LptE lipoprotein family.</text>
</comment>
<dbReference type="RefSeq" id="WP_289364926.1">
    <property type="nucleotide sequence ID" value="NZ_JAUCBP010000007.1"/>
</dbReference>
<proteinExistence type="inferred from homology"/>
<dbReference type="InterPro" id="IPR007485">
    <property type="entry name" value="LPS_assembly_LptE"/>
</dbReference>
<dbReference type="Pfam" id="PF04390">
    <property type="entry name" value="LptE"/>
    <property type="match status" value="1"/>
</dbReference>
<keyword evidence="3 6" id="KW-0564">Palmitate</keyword>
<gene>
    <name evidence="6 7" type="primary">lptE</name>
    <name evidence="7" type="ORF">QTP81_08505</name>
</gene>
<evidence type="ECO:0000313" key="8">
    <source>
        <dbReference type="Proteomes" id="UP001234343"/>
    </source>
</evidence>
<accession>A0ABT7SWR0</accession>
<evidence type="ECO:0000256" key="6">
    <source>
        <dbReference type="HAMAP-Rule" id="MF_01186"/>
    </source>
</evidence>
<reference evidence="7 8" key="1">
    <citation type="submission" date="2023-06" db="EMBL/GenBank/DDBJ databases">
        <title>Alteromonas sp. ASW11-36 isolated from intertidal sand.</title>
        <authorList>
            <person name="Li Y."/>
        </authorList>
    </citation>
    <scope>NUCLEOTIDE SEQUENCE [LARGE SCALE GENOMIC DNA]</scope>
    <source>
        <strain evidence="7 8">ASW11-36</strain>
    </source>
</reference>
<dbReference type="PANTHER" id="PTHR38098">
    <property type="entry name" value="LPS-ASSEMBLY LIPOPROTEIN LPTE"/>
    <property type="match status" value="1"/>
</dbReference>
<evidence type="ECO:0000256" key="5">
    <source>
        <dbReference type="ARBA" id="ARBA00023288"/>
    </source>
</evidence>
<dbReference type="Gene3D" id="3.30.160.150">
    <property type="entry name" value="Lipoprotein like domain"/>
    <property type="match status" value="1"/>
</dbReference>
<dbReference type="PANTHER" id="PTHR38098:SF1">
    <property type="entry name" value="LPS-ASSEMBLY LIPOPROTEIN LPTE"/>
    <property type="match status" value="1"/>
</dbReference>
<dbReference type="HAMAP" id="MF_01186">
    <property type="entry name" value="LPS_assembly_LptE"/>
    <property type="match status" value="1"/>
</dbReference>
<name>A0ABT7SWR0_9ALTE</name>
<evidence type="ECO:0000313" key="7">
    <source>
        <dbReference type="EMBL" id="MDM7860635.1"/>
    </source>
</evidence>
<keyword evidence="8" id="KW-1185">Reference proteome</keyword>
<sequence length="180" mass="20352">MMKYRLLLSFSRLLVLSVVLLSISSCGFQLRGSQQFPEHIQLVEVRSLSAHDPQARALAERLPVYQLGYTRAAAPADIANTVIIELRPENLDRRLLSVFRTGQVAEYELIYRVDYRLTFPGQEPVNAVVEVLREYQDDPDQVLAKSRELDLILDEMRAEAADRIIRLMASQASVPAVAVN</sequence>
<evidence type="ECO:0000256" key="2">
    <source>
        <dbReference type="ARBA" id="ARBA00023136"/>
    </source>
</evidence>
<evidence type="ECO:0000256" key="4">
    <source>
        <dbReference type="ARBA" id="ARBA00023237"/>
    </source>
</evidence>
<dbReference type="Proteomes" id="UP001234343">
    <property type="component" value="Unassembled WGS sequence"/>
</dbReference>
<comment type="subcellular location">
    <subcellularLocation>
        <location evidence="6">Cell outer membrane</location>
        <topology evidence="6">Lipid-anchor</topology>
    </subcellularLocation>
</comment>
<comment type="caution">
    <text evidence="7">The sequence shown here is derived from an EMBL/GenBank/DDBJ whole genome shotgun (WGS) entry which is preliminary data.</text>
</comment>
<organism evidence="7 8">
    <name type="scientific">Alteromonas arenosi</name>
    <dbReference type="NCBI Taxonomy" id="3055817"/>
    <lineage>
        <taxon>Bacteria</taxon>
        <taxon>Pseudomonadati</taxon>
        <taxon>Pseudomonadota</taxon>
        <taxon>Gammaproteobacteria</taxon>
        <taxon>Alteromonadales</taxon>
        <taxon>Alteromonadaceae</taxon>
        <taxon>Alteromonas/Salinimonas group</taxon>
        <taxon>Alteromonas</taxon>
    </lineage>
</organism>
<keyword evidence="4 6" id="KW-0998">Cell outer membrane</keyword>
<keyword evidence="5 6" id="KW-0449">Lipoprotein</keyword>
<dbReference type="EMBL" id="JAUCBP010000007">
    <property type="protein sequence ID" value="MDM7860635.1"/>
    <property type="molecule type" value="Genomic_DNA"/>
</dbReference>
<evidence type="ECO:0000256" key="1">
    <source>
        <dbReference type="ARBA" id="ARBA00022729"/>
    </source>
</evidence>